<reference evidence="2" key="1">
    <citation type="journal article" date="2019" name="Int. J. Syst. Evol. Microbiol.">
        <title>The Global Catalogue of Microorganisms (GCM) 10K type strain sequencing project: providing services to taxonomists for standard genome sequencing and annotation.</title>
        <authorList>
            <consortium name="The Broad Institute Genomics Platform"/>
            <consortium name="The Broad Institute Genome Sequencing Center for Infectious Disease"/>
            <person name="Wu L."/>
            <person name="Ma J."/>
        </authorList>
    </citation>
    <scope>NUCLEOTIDE SEQUENCE [LARGE SCALE GENOMIC DNA]</scope>
    <source>
        <strain evidence="2">Q85</strain>
    </source>
</reference>
<dbReference type="RefSeq" id="WP_380940808.1">
    <property type="nucleotide sequence ID" value="NZ_JBHUFC010000003.1"/>
</dbReference>
<gene>
    <name evidence="1" type="ORF">ACFSC3_12660</name>
</gene>
<sequence>MIGVLAIAATLQAQSFAPLPPPAEATALIPPADWSILPPLPWRVPPEASPELSAFVRRTITQENCPVAGERLIVEVAIFIRGDGVPRRVVPRAIDCPTVEQFAAGFVSSLARNNVRLPAGGWYRTTITFDWGR</sequence>
<evidence type="ECO:0000313" key="2">
    <source>
        <dbReference type="Proteomes" id="UP001597283"/>
    </source>
</evidence>
<organism evidence="1 2">
    <name type="scientific">Sphingomonas floccifaciens</name>
    <dbReference type="NCBI Taxonomy" id="1844115"/>
    <lineage>
        <taxon>Bacteria</taxon>
        <taxon>Pseudomonadati</taxon>
        <taxon>Pseudomonadota</taxon>
        <taxon>Alphaproteobacteria</taxon>
        <taxon>Sphingomonadales</taxon>
        <taxon>Sphingomonadaceae</taxon>
        <taxon>Sphingomonas</taxon>
    </lineage>
</organism>
<accession>A0ABW4NGJ0</accession>
<name>A0ABW4NGJ0_9SPHN</name>
<proteinExistence type="predicted"/>
<dbReference type="Proteomes" id="UP001597283">
    <property type="component" value="Unassembled WGS sequence"/>
</dbReference>
<evidence type="ECO:0008006" key="3">
    <source>
        <dbReference type="Google" id="ProtNLM"/>
    </source>
</evidence>
<dbReference type="EMBL" id="JBHUFC010000003">
    <property type="protein sequence ID" value="MFD1788425.1"/>
    <property type="molecule type" value="Genomic_DNA"/>
</dbReference>
<evidence type="ECO:0000313" key="1">
    <source>
        <dbReference type="EMBL" id="MFD1788425.1"/>
    </source>
</evidence>
<protein>
    <recommendedName>
        <fullName evidence="3">TonB C-terminal domain-containing protein</fullName>
    </recommendedName>
</protein>
<comment type="caution">
    <text evidence="1">The sequence shown here is derived from an EMBL/GenBank/DDBJ whole genome shotgun (WGS) entry which is preliminary data.</text>
</comment>
<keyword evidence="2" id="KW-1185">Reference proteome</keyword>